<accession>A0A7S3SAZ6</accession>
<dbReference type="EMBL" id="HBIR01022822">
    <property type="protein sequence ID" value="CAE0549450.1"/>
    <property type="molecule type" value="Transcribed_RNA"/>
</dbReference>
<organism evidence="2">
    <name type="scientific">Emiliania huxleyi</name>
    <name type="common">Coccolithophore</name>
    <name type="synonym">Pontosphaera huxleyi</name>
    <dbReference type="NCBI Taxonomy" id="2903"/>
    <lineage>
        <taxon>Eukaryota</taxon>
        <taxon>Haptista</taxon>
        <taxon>Haptophyta</taxon>
        <taxon>Prymnesiophyceae</taxon>
        <taxon>Isochrysidales</taxon>
        <taxon>Noelaerhabdaceae</taxon>
        <taxon>Emiliania</taxon>
    </lineage>
</organism>
<evidence type="ECO:0000313" key="2">
    <source>
        <dbReference type="EMBL" id="CAE0549450.1"/>
    </source>
</evidence>
<dbReference type="GO" id="GO:0006623">
    <property type="term" value="P:protein targeting to vacuole"/>
    <property type="evidence" value="ECO:0007669"/>
    <property type="project" value="TreeGrafter"/>
</dbReference>
<sequence>MLLDGIVGLGGVISKPYRGALKHGPRGFAKGLVQGALCVLRPPIGVLDLLTKTVEGLIHSPFLGVRRHLRQQQPFALHANRLVAPFNAEESRAYELLSLCSPAAPARGGRGGRAEFFQAQHPIEYRDGMRLEQRVALAPRRVRVDQWFDGRCNRTERLLGARHHAARRLRPPRAARGGG</sequence>
<comment type="similarity">
    <text evidence="1">Belongs to the VPS13 family.</text>
</comment>
<name>A0A7S3SAZ6_EMIHU</name>
<dbReference type="PANTHER" id="PTHR16166:SF93">
    <property type="entry name" value="INTERMEMBRANE LIPID TRANSFER PROTEIN VPS13"/>
    <property type="match status" value="1"/>
</dbReference>
<dbReference type="PANTHER" id="PTHR16166">
    <property type="entry name" value="VACUOLAR PROTEIN SORTING-ASSOCIATED PROTEIN VPS13"/>
    <property type="match status" value="1"/>
</dbReference>
<evidence type="ECO:0008006" key="3">
    <source>
        <dbReference type="Google" id="ProtNLM"/>
    </source>
</evidence>
<dbReference type="AlphaFoldDB" id="A0A7S3SAZ6"/>
<evidence type="ECO:0000256" key="1">
    <source>
        <dbReference type="ARBA" id="ARBA00006545"/>
    </source>
</evidence>
<gene>
    <name evidence="2" type="ORF">EHUX00137_LOCUS17467</name>
</gene>
<reference evidence="2" key="1">
    <citation type="submission" date="2021-01" db="EMBL/GenBank/DDBJ databases">
        <authorList>
            <person name="Corre E."/>
            <person name="Pelletier E."/>
            <person name="Niang G."/>
            <person name="Scheremetjew M."/>
            <person name="Finn R."/>
            <person name="Kale V."/>
            <person name="Holt S."/>
            <person name="Cochrane G."/>
            <person name="Meng A."/>
            <person name="Brown T."/>
            <person name="Cohen L."/>
        </authorList>
    </citation>
    <scope>NUCLEOTIDE SEQUENCE</scope>
    <source>
        <strain evidence="2">379</strain>
    </source>
</reference>
<dbReference type="InterPro" id="IPR026847">
    <property type="entry name" value="VPS13"/>
</dbReference>
<dbReference type="GO" id="GO:0045053">
    <property type="term" value="P:protein retention in Golgi apparatus"/>
    <property type="evidence" value="ECO:0007669"/>
    <property type="project" value="TreeGrafter"/>
</dbReference>
<proteinExistence type="inferred from homology"/>
<protein>
    <recommendedName>
        <fullName evidence="3">Vacuolar protein sorting-associated protein 13 DH-like domain-containing protein</fullName>
    </recommendedName>
</protein>